<dbReference type="AlphaFoldDB" id="U6LJ63"/>
<proteinExistence type="predicted"/>
<reference evidence="1" key="2">
    <citation type="submission" date="2013-10" db="EMBL/GenBank/DDBJ databases">
        <authorList>
            <person name="Aslett M."/>
        </authorList>
    </citation>
    <scope>NUCLEOTIDE SEQUENCE [LARGE SCALE GENOMIC DNA]</scope>
    <source>
        <strain evidence="1">Houghton</strain>
    </source>
</reference>
<organism evidence="1 2">
    <name type="scientific">Eimeria brunetti</name>
    <dbReference type="NCBI Taxonomy" id="51314"/>
    <lineage>
        <taxon>Eukaryota</taxon>
        <taxon>Sar</taxon>
        <taxon>Alveolata</taxon>
        <taxon>Apicomplexa</taxon>
        <taxon>Conoidasida</taxon>
        <taxon>Coccidia</taxon>
        <taxon>Eucoccidiorida</taxon>
        <taxon>Eimeriorina</taxon>
        <taxon>Eimeriidae</taxon>
        <taxon>Eimeria</taxon>
    </lineage>
</organism>
<evidence type="ECO:0000313" key="1">
    <source>
        <dbReference type="EMBL" id="CDJ49288.1"/>
    </source>
</evidence>
<dbReference type="Proteomes" id="UP000030750">
    <property type="component" value="Unassembled WGS sequence"/>
</dbReference>
<dbReference type="EMBL" id="HG711585">
    <property type="protein sequence ID" value="CDJ49288.1"/>
    <property type="molecule type" value="Genomic_DNA"/>
</dbReference>
<accession>U6LJ63</accession>
<evidence type="ECO:0000313" key="2">
    <source>
        <dbReference type="Proteomes" id="UP000030750"/>
    </source>
</evidence>
<name>U6LJ63_9EIME</name>
<dbReference type="VEuPathDB" id="ToxoDB:EBH_0025100"/>
<keyword evidence="2" id="KW-1185">Reference proteome</keyword>
<sequence length="77" mass="8363">MQFTRKVFGGESLGADELACLFVDSLLMEVMVAISGGGVNPMASVLNAVSVSYNWRTCVVQRGATEMDDEKTLPRDF</sequence>
<reference evidence="1" key="1">
    <citation type="submission" date="2013-10" db="EMBL/GenBank/DDBJ databases">
        <title>Genomic analysis of the causative agents of coccidiosis in chickens.</title>
        <authorList>
            <person name="Reid A.J."/>
            <person name="Blake D."/>
            <person name="Billington K."/>
            <person name="Browne H."/>
            <person name="Dunn M."/>
            <person name="Hung S."/>
            <person name="Kawahara F."/>
            <person name="Miranda-Saavedra D."/>
            <person name="Mourier T."/>
            <person name="Nagra H."/>
            <person name="Otto T.D."/>
            <person name="Rawlings N."/>
            <person name="Sanchez A."/>
            <person name="Sanders M."/>
            <person name="Subramaniam C."/>
            <person name="Tay Y."/>
            <person name="Dear P."/>
            <person name="Doerig C."/>
            <person name="Gruber A."/>
            <person name="Parkinson J."/>
            <person name="Shirley M."/>
            <person name="Wan K.L."/>
            <person name="Berriman M."/>
            <person name="Tomley F."/>
            <person name="Pain A."/>
        </authorList>
    </citation>
    <scope>NUCLEOTIDE SEQUENCE [LARGE SCALE GENOMIC DNA]</scope>
    <source>
        <strain evidence="1">Houghton</strain>
    </source>
</reference>
<gene>
    <name evidence="1" type="ORF">EBH_0025100</name>
</gene>
<protein>
    <submittedName>
        <fullName evidence="1">Uncharacterized protein</fullName>
    </submittedName>
</protein>